<organism evidence="2 3">
    <name type="scientific">Chrysodeixis includens</name>
    <name type="common">Soybean looper</name>
    <name type="synonym">Pseudoplusia includens</name>
    <dbReference type="NCBI Taxonomy" id="689277"/>
    <lineage>
        <taxon>Eukaryota</taxon>
        <taxon>Metazoa</taxon>
        <taxon>Ecdysozoa</taxon>
        <taxon>Arthropoda</taxon>
        <taxon>Hexapoda</taxon>
        <taxon>Insecta</taxon>
        <taxon>Pterygota</taxon>
        <taxon>Neoptera</taxon>
        <taxon>Endopterygota</taxon>
        <taxon>Lepidoptera</taxon>
        <taxon>Glossata</taxon>
        <taxon>Ditrysia</taxon>
        <taxon>Noctuoidea</taxon>
        <taxon>Noctuidae</taxon>
        <taxon>Plusiinae</taxon>
        <taxon>Chrysodeixis</taxon>
    </lineage>
</organism>
<dbReference type="Proteomes" id="UP001154114">
    <property type="component" value="Chromosome 18"/>
</dbReference>
<evidence type="ECO:0000256" key="1">
    <source>
        <dbReference type="SAM" id="SignalP"/>
    </source>
</evidence>
<keyword evidence="1" id="KW-0732">Signal</keyword>
<name>A0A9P0BKG9_CHRIL</name>
<sequence>MKFFAVFAAVLAVAASHSSWTLHELGQAIQDPNTDPAMIPHLEAALDHMMDQIYAGVTIEAVTVTVPAATVEWTLAQLSDALQNPETDPALIPALEDALNHLMDSIMAGNEVSAVPVAIPAMEVTHWSLHELSEALQNPATNPALIPYLEHALNDMMDAIYAGHEMEAIVVAIPAGLAPAAPIPVVVAPVEAEAPVEAVPEVPASVPSTTPLVQIIVNIKDKQAAAVAAPSFGPTPRA</sequence>
<dbReference type="AlphaFoldDB" id="A0A9P0BKG9"/>
<gene>
    <name evidence="2" type="ORF">CINC_LOCUS4721</name>
</gene>
<feature type="signal peptide" evidence="1">
    <location>
        <begin position="1"/>
        <end position="16"/>
    </location>
</feature>
<keyword evidence="3" id="KW-1185">Reference proteome</keyword>
<feature type="chain" id="PRO_5040279426" evidence="1">
    <location>
        <begin position="17"/>
        <end position="238"/>
    </location>
</feature>
<evidence type="ECO:0000313" key="3">
    <source>
        <dbReference type="Proteomes" id="UP001154114"/>
    </source>
</evidence>
<dbReference type="EMBL" id="LR824021">
    <property type="protein sequence ID" value="CAH0590144.1"/>
    <property type="molecule type" value="Genomic_DNA"/>
</dbReference>
<protein>
    <submittedName>
        <fullName evidence="2">Uncharacterized protein</fullName>
    </submittedName>
</protein>
<reference evidence="2" key="1">
    <citation type="submission" date="2021-12" db="EMBL/GenBank/DDBJ databases">
        <authorList>
            <person name="King R."/>
        </authorList>
    </citation>
    <scope>NUCLEOTIDE SEQUENCE</scope>
</reference>
<dbReference type="OrthoDB" id="7482536at2759"/>
<accession>A0A9P0BKG9</accession>
<proteinExistence type="predicted"/>
<evidence type="ECO:0000313" key="2">
    <source>
        <dbReference type="EMBL" id="CAH0590144.1"/>
    </source>
</evidence>